<evidence type="ECO:0000256" key="2">
    <source>
        <dbReference type="ARBA" id="ARBA00022490"/>
    </source>
</evidence>
<keyword evidence="3" id="KW-0808">Transferase</keyword>
<evidence type="ECO:0000256" key="1">
    <source>
        <dbReference type="ARBA" id="ARBA00022478"/>
    </source>
</evidence>
<keyword evidence="2" id="KW-0963">Cytoplasm</keyword>
<keyword evidence="5" id="KW-0479">Metal-binding</keyword>
<evidence type="ECO:0000256" key="4">
    <source>
        <dbReference type="ARBA" id="ARBA00022695"/>
    </source>
</evidence>
<evidence type="ECO:0008006" key="9">
    <source>
        <dbReference type="Google" id="ProtNLM"/>
    </source>
</evidence>
<evidence type="ECO:0000256" key="5">
    <source>
        <dbReference type="ARBA" id="ARBA00022723"/>
    </source>
</evidence>
<dbReference type="HAMAP" id="MF_00615">
    <property type="entry name" value="RNApol_arch_Rpo12"/>
    <property type="match status" value="1"/>
</dbReference>
<keyword evidence="7" id="KW-0804">Transcription</keyword>
<dbReference type="EMBL" id="UINC01070280">
    <property type="protein sequence ID" value="SVC04306.1"/>
    <property type="molecule type" value="Genomic_DNA"/>
</dbReference>
<dbReference type="InterPro" id="IPR029040">
    <property type="entry name" value="RPABC4/Spt4"/>
</dbReference>
<dbReference type="GO" id="GO:0003677">
    <property type="term" value="F:DNA binding"/>
    <property type="evidence" value="ECO:0007669"/>
    <property type="project" value="InterPro"/>
</dbReference>
<dbReference type="GO" id="GO:0000428">
    <property type="term" value="C:DNA-directed RNA polymerase complex"/>
    <property type="evidence" value="ECO:0007669"/>
    <property type="project" value="UniProtKB-KW"/>
</dbReference>
<dbReference type="SMART" id="SM00659">
    <property type="entry name" value="RPOLCX"/>
    <property type="match status" value="1"/>
</dbReference>
<keyword evidence="6" id="KW-0862">Zinc</keyword>
<keyword evidence="1" id="KW-0240">DNA-directed RNA polymerase</keyword>
<accession>A0A382IXF1</accession>
<evidence type="ECO:0000256" key="3">
    <source>
        <dbReference type="ARBA" id="ARBA00022679"/>
    </source>
</evidence>
<reference evidence="8" key="1">
    <citation type="submission" date="2018-05" db="EMBL/GenBank/DDBJ databases">
        <authorList>
            <person name="Lanie J.A."/>
            <person name="Ng W.-L."/>
            <person name="Kazmierczak K.M."/>
            <person name="Andrzejewski T.M."/>
            <person name="Davidsen T.M."/>
            <person name="Wayne K.J."/>
            <person name="Tettelin H."/>
            <person name="Glass J.I."/>
            <person name="Rusch D."/>
            <person name="Podicherti R."/>
            <person name="Tsui H.-C.T."/>
            <person name="Winkler M.E."/>
        </authorList>
    </citation>
    <scope>NUCLEOTIDE SEQUENCE</scope>
</reference>
<dbReference type="GO" id="GO:0006351">
    <property type="term" value="P:DNA-templated transcription"/>
    <property type="evidence" value="ECO:0007669"/>
    <property type="project" value="InterPro"/>
</dbReference>
<evidence type="ECO:0000256" key="7">
    <source>
        <dbReference type="ARBA" id="ARBA00023163"/>
    </source>
</evidence>
<gene>
    <name evidence="8" type="ORF">METZ01_LOCUS257160</name>
</gene>
<proteinExistence type="inferred from homology"/>
<dbReference type="SUPFAM" id="SSF63393">
    <property type="entry name" value="RNA polymerase subunits"/>
    <property type="match status" value="1"/>
</dbReference>
<dbReference type="Gene3D" id="2.20.28.30">
    <property type="entry name" value="RNA polymerase ii, chain L"/>
    <property type="match status" value="1"/>
</dbReference>
<sequence length="70" mass="7871">MDLGSDLMIDETDSTDVEQAEKFDVIYSCLRCAIKVSNSELSRLPEIKCICGFRVFTKVRPPIVKTVKST</sequence>
<dbReference type="InterPro" id="IPR006591">
    <property type="entry name" value="RNAP_P/RPABC4"/>
</dbReference>
<dbReference type="GO" id="GO:0046872">
    <property type="term" value="F:metal ion binding"/>
    <property type="evidence" value="ECO:0007669"/>
    <property type="project" value="UniProtKB-KW"/>
</dbReference>
<dbReference type="GO" id="GO:0003899">
    <property type="term" value="F:DNA-directed RNA polymerase activity"/>
    <property type="evidence" value="ECO:0007669"/>
    <property type="project" value="InterPro"/>
</dbReference>
<name>A0A382IXF1_9ZZZZ</name>
<evidence type="ECO:0000256" key="6">
    <source>
        <dbReference type="ARBA" id="ARBA00022833"/>
    </source>
</evidence>
<dbReference type="InterPro" id="IPR023464">
    <property type="entry name" value="Rpo12"/>
</dbReference>
<evidence type="ECO:0000313" key="8">
    <source>
        <dbReference type="EMBL" id="SVC04306.1"/>
    </source>
</evidence>
<organism evidence="8">
    <name type="scientific">marine metagenome</name>
    <dbReference type="NCBI Taxonomy" id="408172"/>
    <lineage>
        <taxon>unclassified sequences</taxon>
        <taxon>metagenomes</taxon>
        <taxon>ecological metagenomes</taxon>
    </lineage>
</organism>
<keyword evidence="4" id="KW-0548">Nucleotidyltransferase</keyword>
<dbReference type="AlphaFoldDB" id="A0A382IXF1"/>
<protein>
    <recommendedName>
        <fullName evidence="9">RNA polymerase Rbp10</fullName>
    </recommendedName>
</protein>